<evidence type="ECO:0000313" key="2">
    <source>
        <dbReference type="EMBL" id="CAE8611658.1"/>
    </source>
</evidence>
<dbReference type="AlphaFoldDB" id="A0A813FGR2"/>
<keyword evidence="1" id="KW-1133">Transmembrane helix</keyword>
<accession>A0A813FGR2</accession>
<dbReference type="EMBL" id="CAJNNV010025037">
    <property type="protein sequence ID" value="CAE8611658.1"/>
    <property type="molecule type" value="Genomic_DNA"/>
</dbReference>
<evidence type="ECO:0000256" key="1">
    <source>
        <dbReference type="SAM" id="Phobius"/>
    </source>
</evidence>
<dbReference type="Proteomes" id="UP000654075">
    <property type="component" value="Unassembled WGS sequence"/>
</dbReference>
<reference evidence="2" key="1">
    <citation type="submission" date="2021-02" db="EMBL/GenBank/DDBJ databases">
        <authorList>
            <person name="Dougan E. K."/>
            <person name="Rhodes N."/>
            <person name="Thang M."/>
            <person name="Chan C."/>
        </authorList>
    </citation>
    <scope>NUCLEOTIDE SEQUENCE</scope>
</reference>
<evidence type="ECO:0000313" key="3">
    <source>
        <dbReference type="Proteomes" id="UP000654075"/>
    </source>
</evidence>
<comment type="caution">
    <text evidence="2">The sequence shown here is derived from an EMBL/GenBank/DDBJ whole genome shotgun (WGS) entry which is preliminary data.</text>
</comment>
<keyword evidence="3" id="KW-1185">Reference proteome</keyword>
<name>A0A813FGR2_POLGL</name>
<proteinExistence type="predicted"/>
<organism evidence="2 3">
    <name type="scientific">Polarella glacialis</name>
    <name type="common">Dinoflagellate</name>
    <dbReference type="NCBI Taxonomy" id="89957"/>
    <lineage>
        <taxon>Eukaryota</taxon>
        <taxon>Sar</taxon>
        <taxon>Alveolata</taxon>
        <taxon>Dinophyceae</taxon>
        <taxon>Suessiales</taxon>
        <taxon>Suessiaceae</taxon>
        <taxon>Polarella</taxon>
    </lineage>
</organism>
<keyword evidence="1" id="KW-0472">Membrane</keyword>
<gene>
    <name evidence="2" type="ORF">PGLA1383_LOCUS29466</name>
</gene>
<keyword evidence="1" id="KW-0812">Transmembrane</keyword>
<protein>
    <submittedName>
        <fullName evidence="2">Uncharacterized protein</fullName>
    </submittedName>
</protein>
<feature type="transmembrane region" description="Helical" evidence="1">
    <location>
        <begin position="30"/>
        <end position="53"/>
    </location>
</feature>
<sequence>MSLTSFSLSQFFVGANQLSSYLCTSRSSDLVLPAGASCFIGFSVGCAATALFFSASLRQGAASFIVLLLTGRRFPGGPGGGRATSVDAQIALISSGVAARCFRTR</sequence>